<name>A0ABD5S4M3_9EURY</name>
<feature type="region of interest" description="Disordered" evidence="1">
    <location>
        <begin position="40"/>
        <end position="102"/>
    </location>
</feature>
<dbReference type="CDD" id="cd00093">
    <property type="entry name" value="HTH_XRE"/>
    <property type="match status" value="1"/>
</dbReference>
<dbReference type="AlphaFoldDB" id="A0ABD5S4M3"/>
<dbReference type="EMBL" id="JBHSWU010001288">
    <property type="protein sequence ID" value="MFC6726653.1"/>
    <property type="molecule type" value="Genomic_DNA"/>
</dbReference>
<organism evidence="3 4">
    <name type="scientific">Halobium palmae</name>
    <dbReference type="NCBI Taxonomy" id="1776492"/>
    <lineage>
        <taxon>Archaea</taxon>
        <taxon>Methanobacteriati</taxon>
        <taxon>Methanobacteriota</taxon>
        <taxon>Stenosarchaea group</taxon>
        <taxon>Halobacteria</taxon>
        <taxon>Halobacteriales</taxon>
        <taxon>Haloferacaceae</taxon>
        <taxon>Halobium</taxon>
    </lineage>
</organism>
<protein>
    <submittedName>
        <fullName evidence="3">Multiprotein-bridging factor 1 family protein</fullName>
    </submittedName>
</protein>
<dbReference type="Gene3D" id="1.10.260.40">
    <property type="entry name" value="lambda repressor-like DNA-binding domains"/>
    <property type="match status" value="1"/>
</dbReference>
<comment type="caution">
    <text evidence="3">The sequence shown here is derived from an EMBL/GenBank/DDBJ whole genome shotgun (WGS) entry which is preliminary data.</text>
</comment>
<accession>A0ABD5S4M3</accession>
<proteinExistence type="predicted"/>
<evidence type="ECO:0000259" key="2">
    <source>
        <dbReference type="SMART" id="SM00530"/>
    </source>
</evidence>
<feature type="domain" description="HTH cro/C1-type" evidence="2">
    <location>
        <begin position="117"/>
        <end position="175"/>
    </location>
</feature>
<reference evidence="3 4" key="1">
    <citation type="journal article" date="2019" name="Int. J. Syst. Evol. Microbiol.">
        <title>The Global Catalogue of Microorganisms (GCM) 10K type strain sequencing project: providing services to taxonomists for standard genome sequencing and annotation.</title>
        <authorList>
            <consortium name="The Broad Institute Genomics Platform"/>
            <consortium name="The Broad Institute Genome Sequencing Center for Infectious Disease"/>
            <person name="Wu L."/>
            <person name="Ma J."/>
        </authorList>
    </citation>
    <scope>NUCLEOTIDE SEQUENCE [LARGE SCALE GENOMIC DNA]</scope>
    <source>
        <strain evidence="3 4">NBRC 111368</strain>
    </source>
</reference>
<evidence type="ECO:0000313" key="4">
    <source>
        <dbReference type="Proteomes" id="UP001596328"/>
    </source>
</evidence>
<dbReference type="InterPro" id="IPR057937">
    <property type="entry name" value="HVO_2718-like_HTH"/>
</dbReference>
<gene>
    <name evidence="3" type="ORF">ACFQE1_20240</name>
</gene>
<sequence length="175" mass="18814">MAKYSTGRGGGGDDGDACELCGKESTKLRRANVAGANLLVCPDCAPHDDAKKKRSGSGGSEERGNQDSASKSRKQEVAQKAAKMYDAGKGDSKRWEEEGTNYEKDRLPYLVSDYGDVVEDARQDAGLTVEELAAEIDVDEDDLLAVEQNRATRADVGGSVVRKLEERLGVTLVDE</sequence>
<evidence type="ECO:0000256" key="1">
    <source>
        <dbReference type="SAM" id="MobiDB-lite"/>
    </source>
</evidence>
<keyword evidence="4" id="KW-1185">Reference proteome</keyword>
<dbReference type="InterPro" id="IPR058562">
    <property type="entry name" value="MJ0586_N"/>
</dbReference>
<feature type="compositionally biased region" description="Basic and acidic residues" evidence="1">
    <location>
        <begin position="86"/>
        <end position="102"/>
    </location>
</feature>
<dbReference type="Pfam" id="PF24250">
    <property type="entry name" value="HVO_2718"/>
    <property type="match status" value="1"/>
</dbReference>
<dbReference type="SMART" id="SM00530">
    <property type="entry name" value="HTH_XRE"/>
    <property type="match status" value="1"/>
</dbReference>
<dbReference type="InterPro" id="IPR001387">
    <property type="entry name" value="Cro/C1-type_HTH"/>
</dbReference>
<dbReference type="Pfam" id="PF26602">
    <property type="entry name" value="HVO_2718_N"/>
    <property type="match status" value="1"/>
</dbReference>
<dbReference type="InterPro" id="IPR010982">
    <property type="entry name" value="Lambda_DNA-bd_dom_sf"/>
</dbReference>
<dbReference type="SUPFAM" id="SSF47413">
    <property type="entry name" value="lambda repressor-like DNA-binding domains"/>
    <property type="match status" value="1"/>
</dbReference>
<evidence type="ECO:0000313" key="3">
    <source>
        <dbReference type="EMBL" id="MFC6726653.1"/>
    </source>
</evidence>
<dbReference type="Proteomes" id="UP001596328">
    <property type="component" value="Unassembled WGS sequence"/>
</dbReference>